<evidence type="ECO:0000256" key="3">
    <source>
        <dbReference type="ARBA" id="ARBA00022741"/>
    </source>
</evidence>
<dbReference type="SUPFAM" id="SSF52540">
    <property type="entry name" value="P-loop containing nucleoside triphosphate hydrolases"/>
    <property type="match status" value="1"/>
</dbReference>
<keyword evidence="4 6" id="KW-0067">ATP-binding</keyword>
<dbReference type="Pfam" id="PF00005">
    <property type="entry name" value="ABC_tran"/>
    <property type="match status" value="1"/>
</dbReference>
<comment type="similarity">
    <text evidence="1">Belongs to the ABC transporter superfamily.</text>
</comment>
<dbReference type="CDD" id="cd03255">
    <property type="entry name" value="ABC_MJ0796_LolCDE_FtsE"/>
    <property type="match status" value="1"/>
</dbReference>
<evidence type="ECO:0000256" key="1">
    <source>
        <dbReference type="ARBA" id="ARBA00005417"/>
    </source>
</evidence>
<gene>
    <name evidence="6" type="primary">lolD</name>
    <name evidence="6" type="ORF">SIID45300_01109</name>
</gene>
<name>A0ABQ0C7D9_9PROT</name>
<dbReference type="InterPro" id="IPR017871">
    <property type="entry name" value="ABC_transporter-like_CS"/>
</dbReference>
<evidence type="ECO:0000313" key="6">
    <source>
        <dbReference type="EMBL" id="GAB0056797.1"/>
    </source>
</evidence>
<dbReference type="InterPro" id="IPR017911">
    <property type="entry name" value="MacB-like_ATP-bd"/>
</dbReference>
<dbReference type="PANTHER" id="PTHR24220:SF689">
    <property type="entry name" value="LIPOPROTEIN-RELEASING SYSTEM ATP-BINDING PROTEIN LOLD"/>
    <property type="match status" value="1"/>
</dbReference>
<dbReference type="EMBL" id="BAAFGK010000004">
    <property type="protein sequence ID" value="GAB0056797.1"/>
    <property type="molecule type" value="Genomic_DNA"/>
</dbReference>
<dbReference type="PANTHER" id="PTHR24220">
    <property type="entry name" value="IMPORT ATP-BINDING PROTEIN"/>
    <property type="match status" value="1"/>
</dbReference>
<dbReference type="Proteomes" id="UP001628193">
    <property type="component" value="Unassembled WGS sequence"/>
</dbReference>
<dbReference type="GO" id="GO:0016787">
    <property type="term" value="F:hydrolase activity"/>
    <property type="evidence" value="ECO:0007669"/>
    <property type="project" value="UniProtKB-KW"/>
</dbReference>
<keyword evidence="3" id="KW-0547">Nucleotide-binding</keyword>
<dbReference type="SMART" id="SM00382">
    <property type="entry name" value="AAA"/>
    <property type="match status" value="1"/>
</dbReference>
<feature type="domain" description="ABC transporter" evidence="5">
    <location>
        <begin position="9"/>
        <end position="235"/>
    </location>
</feature>
<evidence type="ECO:0000256" key="2">
    <source>
        <dbReference type="ARBA" id="ARBA00022448"/>
    </source>
</evidence>
<dbReference type="PROSITE" id="PS00211">
    <property type="entry name" value="ABC_TRANSPORTER_1"/>
    <property type="match status" value="1"/>
</dbReference>
<dbReference type="InterPro" id="IPR003593">
    <property type="entry name" value="AAA+_ATPase"/>
</dbReference>
<evidence type="ECO:0000313" key="7">
    <source>
        <dbReference type="Proteomes" id="UP001628193"/>
    </source>
</evidence>
<proteinExistence type="inferred from homology"/>
<dbReference type="GO" id="GO:0005524">
    <property type="term" value="F:ATP binding"/>
    <property type="evidence" value="ECO:0007669"/>
    <property type="project" value="UniProtKB-KW"/>
</dbReference>
<protein>
    <submittedName>
        <fullName evidence="6">Lipoprotein-releasing system ATP-binding</fullName>
        <ecNumber evidence="6">3.6.3.-</ecNumber>
    </submittedName>
</protein>
<dbReference type="Gene3D" id="3.40.50.300">
    <property type="entry name" value="P-loop containing nucleotide triphosphate hydrolases"/>
    <property type="match status" value="1"/>
</dbReference>
<comment type="caution">
    <text evidence="6">The sequence shown here is derived from an EMBL/GenBank/DDBJ whole genome shotgun (WGS) entry which is preliminary data.</text>
</comment>
<keyword evidence="2" id="KW-0813">Transport</keyword>
<keyword evidence="6" id="KW-0378">Hydrolase</keyword>
<reference evidence="6 7" key="1">
    <citation type="submission" date="2024-05" db="EMBL/GenBank/DDBJ databases">
        <authorList>
            <consortium name="Candidatus Magnetaquicoccaceae bacterium FCR-1 genome sequencing consortium"/>
            <person name="Shimoshige H."/>
            <person name="Shimamura S."/>
            <person name="Taoka A."/>
            <person name="Kobayashi H."/>
            <person name="Maekawa T."/>
        </authorList>
    </citation>
    <scope>NUCLEOTIDE SEQUENCE [LARGE SCALE GENOMIC DNA]</scope>
    <source>
        <strain evidence="6 7">FCR-1</strain>
    </source>
</reference>
<sequence>MSDPSLPVLQAEGLYKWFGSEARRVEVLKGVEFTLKRGEMAALLGVSGSGKSTLLQIMGGLDRPSAGTVRIDGEDLHAMPANRAAGFRNQRIGFVYQSHRLLPEFSALENVMMPLLIARIARARAREEATILLNEVGLGHRLDHRPGQMSGGEQQRVAIARALVTGPGLLLADEPTGNLDRKTALEVFRLLRELNARRGLACLMVTHNPELAVDLDRRLHLVEGVLTEERTEGPA</sequence>
<dbReference type="InterPro" id="IPR027417">
    <property type="entry name" value="P-loop_NTPase"/>
</dbReference>
<dbReference type="RefSeq" id="WP_420904519.1">
    <property type="nucleotide sequence ID" value="NZ_BAAFGK010000004.1"/>
</dbReference>
<reference evidence="6 7" key="2">
    <citation type="submission" date="2024-09" db="EMBL/GenBank/DDBJ databases">
        <title>Draft genome sequence of Candidatus Magnetaquicoccaceae bacterium FCR-1.</title>
        <authorList>
            <person name="Shimoshige H."/>
            <person name="Shimamura S."/>
            <person name="Taoka A."/>
            <person name="Kobayashi H."/>
            <person name="Maekawa T."/>
        </authorList>
    </citation>
    <scope>NUCLEOTIDE SEQUENCE [LARGE SCALE GENOMIC DNA]</scope>
    <source>
        <strain evidence="6 7">FCR-1</strain>
    </source>
</reference>
<dbReference type="InterPro" id="IPR015854">
    <property type="entry name" value="ABC_transpr_LolD-like"/>
</dbReference>
<keyword evidence="6" id="KW-0449">Lipoprotein</keyword>
<evidence type="ECO:0000256" key="4">
    <source>
        <dbReference type="ARBA" id="ARBA00022840"/>
    </source>
</evidence>
<keyword evidence="7" id="KW-1185">Reference proteome</keyword>
<accession>A0ABQ0C7D9</accession>
<evidence type="ECO:0000259" key="5">
    <source>
        <dbReference type="PROSITE" id="PS50893"/>
    </source>
</evidence>
<dbReference type="InterPro" id="IPR003439">
    <property type="entry name" value="ABC_transporter-like_ATP-bd"/>
</dbReference>
<dbReference type="EC" id="3.6.3.-" evidence="6"/>
<organism evidence="6 7">
    <name type="scientific">Candidatus Magnetaquiglobus chichijimensis</name>
    <dbReference type="NCBI Taxonomy" id="3141448"/>
    <lineage>
        <taxon>Bacteria</taxon>
        <taxon>Pseudomonadati</taxon>
        <taxon>Pseudomonadota</taxon>
        <taxon>Magnetococcia</taxon>
        <taxon>Magnetococcales</taxon>
        <taxon>Candidatus Magnetaquicoccaceae</taxon>
        <taxon>Candidatus Magnetaquiglobus</taxon>
    </lineage>
</organism>
<dbReference type="PROSITE" id="PS50893">
    <property type="entry name" value="ABC_TRANSPORTER_2"/>
    <property type="match status" value="1"/>
</dbReference>